<feature type="region of interest" description="Disordered" evidence="1">
    <location>
        <begin position="1"/>
        <end position="141"/>
    </location>
</feature>
<keyword evidence="3" id="KW-1185">Reference proteome</keyword>
<dbReference type="PANTHER" id="PTHR23159">
    <property type="entry name" value="CENTROSOMAL PROTEIN 2"/>
    <property type="match status" value="1"/>
</dbReference>
<name>A0ABR3P3J6_9PEZI</name>
<proteinExistence type="predicted"/>
<dbReference type="GeneID" id="95978510"/>
<feature type="compositionally biased region" description="Basic and acidic residues" evidence="1">
    <location>
        <begin position="35"/>
        <end position="53"/>
    </location>
</feature>
<organism evidence="2 3">
    <name type="scientific">Neodothiora populina</name>
    <dbReference type="NCBI Taxonomy" id="2781224"/>
    <lineage>
        <taxon>Eukaryota</taxon>
        <taxon>Fungi</taxon>
        <taxon>Dikarya</taxon>
        <taxon>Ascomycota</taxon>
        <taxon>Pezizomycotina</taxon>
        <taxon>Dothideomycetes</taxon>
        <taxon>Dothideomycetidae</taxon>
        <taxon>Dothideales</taxon>
        <taxon>Dothioraceae</taxon>
        <taxon>Neodothiora</taxon>
    </lineage>
</organism>
<feature type="compositionally biased region" description="Basic and acidic residues" evidence="1">
    <location>
        <begin position="300"/>
        <end position="324"/>
    </location>
</feature>
<feature type="compositionally biased region" description="Low complexity" evidence="1">
    <location>
        <begin position="106"/>
        <end position="121"/>
    </location>
</feature>
<protein>
    <recommendedName>
        <fullName evidence="4">M protein repeat protein</fullName>
    </recommendedName>
</protein>
<evidence type="ECO:0000313" key="3">
    <source>
        <dbReference type="Proteomes" id="UP001562354"/>
    </source>
</evidence>
<accession>A0ABR3P3J6</accession>
<dbReference type="PANTHER" id="PTHR23159:SF31">
    <property type="entry name" value="CENTROSOME-ASSOCIATED PROTEIN CEP250 ISOFORM X1"/>
    <property type="match status" value="1"/>
</dbReference>
<sequence>MADAEDKEKAEKLAAAKKRFEQLKKQQKKGKKGAKSKEEKSEDAAAKEEKEEAAAPAEPTEASEAPEATPETTADIVASPTEEEPPTSTSPSPSSQRPGHARKESQSAQSRQRSESFRQASISSPAQLKSPGLPSISAEDEVQDIYRKQHARIEELEKDNKALKGAELEHMTKLQKADEEIEKLRESNAEIAEFKSRAAVADEKTKEVEKLNAEVTSLQRQCTQAQQAANEKRRKSNASPSREVQEQLSQKTSTIESLELELSNLRNQYHISQSTNEASQVTITELEQRVQSAEAASEAAKQEVETLKDSLSKTAEESKDKTPDEDPAALQQRIAVLESDLRTAQNSATEAAQRATSLEQKIDALTKLHKDATATSSSQEKELSELKSNITSLQTKKSPKPDDAEESLSDLEDEEREKMVNRIRELEAENFDLKRGIWRETRQALQPGLEDDGGATSPGYEDIDLNGSNPYASVTAAAARAGMPGRQGSSFQDVLQSGISAFTGKDRRMSVTGEKSSGRSRGQSLGLLSEDGFDEDAFREAQEEEGKRRIERIKEVKRGLDQWRGWRVDLVDMRQGGLGGNAWTGPVFDV</sequence>
<feature type="compositionally biased region" description="Low complexity" evidence="1">
    <location>
        <begin position="86"/>
        <end position="95"/>
    </location>
</feature>
<gene>
    <name evidence="2" type="ORF">AAFC00_004810</name>
</gene>
<dbReference type="Proteomes" id="UP001562354">
    <property type="component" value="Unassembled WGS sequence"/>
</dbReference>
<feature type="region of interest" description="Disordered" evidence="1">
    <location>
        <begin position="292"/>
        <end position="330"/>
    </location>
</feature>
<feature type="region of interest" description="Disordered" evidence="1">
    <location>
        <begin position="372"/>
        <end position="417"/>
    </location>
</feature>
<feature type="compositionally biased region" description="Polar residues" evidence="1">
    <location>
        <begin position="237"/>
        <end position="254"/>
    </location>
</feature>
<feature type="compositionally biased region" description="Basic residues" evidence="1">
    <location>
        <begin position="25"/>
        <end position="34"/>
    </location>
</feature>
<feature type="region of interest" description="Disordered" evidence="1">
    <location>
        <begin position="221"/>
        <end position="254"/>
    </location>
</feature>
<feature type="compositionally biased region" description="Basic and acidic residues" evidence="1">
    <location>
        <begin position="1"/>
        <end position="24"/>
    </location>
</feature>
<feature type="region of interest" description="Disordered" evidence="1">
    <location>
        <begin position="505"/>
        <end position="540"/>
    </location>
</feature>
<reference evidence="2 3" key="1">
    <citation type="submission" date="2024-07" db="EMBL/GenBank/DDBJ databases">
        <title>Draft sequence of the Neodothiora populina.</title>
        <authorList>
            <person name="Drown D.D."/>
            <person name="Schuette U.S."/>
            <person name="Buechlein A.B."/>
            <person name="Rusch D.R."/>
            <person name="Winton L.W."/>
            <person name="Adams G.A."/>
        </authorList>
    </citation>
    <scope>NUCLEOTIDE SEQUENCE [LARGE SCALE GENOMIC DNA]</scope>
    <source>
        <strain evidence="2 3">CPC 39397</strain>
    </source>
</reference>
<dbReference type="EMBL" id="JBFMKM010000016">
    <property type="protein sequence ID" value="KAL1297251.1"/>
    <property type="molecule type" value="Genomic_DNA"/>
</dbReference>
<comment type="caution">
    <text evidence="2">The sequence shown here is derived from an EMBL/GenBank/DDBJ whole genome shotgun (WGS) entry which is preliminary data.</text>
</comment>
<evidence type="ECO:0008006" key="4">
    <source>
        <dbReference type="Google" id="ProtNLM"/>
    </source>
</evidence>
<feature type="compositionally biased region" description="Low complexity" evidence="1">
    <location>
        <begin position="54"/>
        <end position="75"/>
    </location>
</feature>
<evidence type="ECO:0000313" key="2">
    <source>
        <dbReference type="EMBL" id="KAL1297251.1"/>
    </source>
</evidence>
<evidence type="ECO:0000256" key="1">
    <source>
        <dbReference type="SAM" id="MobiDB-lite"/>
    </source>
</evidence>
<dbReference type="RefSeq" id="XP_069196933.1">
    <property type="nucleotide sequence ID" value="XM_069344506.1"/>
</dbReference>
<feature type="compositionally biased region" description="Low complexity" evidence="1">
    <location>
        <begin position="519"/>
        <end position="529"/>
    </location>
</feature>
<feature type="compositionally biased region" description="Acidic residues" evidence="1">
    <location>
        <begin position="403"/>
        <end position="415"/>
    </location>
</feature>